<dbReference type="InterPro" id="IPR036162">
    <property type="entry name" value="Resolvase-like_N_sf"/>
</dbReference>
<name>A0A151ARG3_9CLOT</name>
<comment type="caution">
    <text evidence="4">The sequence shown here is derived from an EMBL/GenBank/DDBJ whole genome shotgun (WGS) entry which is preliminary data.</text>
</comment>
<dbReference type="PROSITE" id="PS51737">
    <property type="entry name" value="RECOMBINASE_DNA_BIND"/>
    <property type="match status" value="1"/>
</dbReference>
<dbReference type="GO" id="GO:0000150">
    <property type="term" value="F:DNA strand exchange activity"/>
    <property type="evidence" value="ECO:0007669"/>
    <property type="project" value="InterPro"/>
</dbReference>
<dbReference type="InterPro" id="IPR025827">
    <property type="entry name" value="Zn_ribbon_recom_dom"/>
</dbReference>
<dbReference type="EMBL" id="LTBB01000001">
    <property type="protein sequence ID" value="KYH30234.1"/>
    <property type="molecule type" value="Genomic_DNA"/>
</dbReference>
<dbReference type="PATRIC" id="fig|1121305.3.peg.174"/>
<evidence type="ECO:0000313" key="5">
    <source>
        <dbReference type="Proteomes" id="UP000075374"/>
    </source>
</evidence>
<dbReference type="SUPFAM" id="SSF53041">
    <property type="entry name" value="Resolvase-like"/>
    <property type="match status" value="1"/>
</dbReference>
<dbReference type="Proteomes" id="UP000075374">
    <property type="component" value="Unassembled WGS sequence"/>
</dbReference>
<gene>
    <name evidence="4" type="primary">hin_1</name>
    <name evidence="4" type="ORF">CLCOL_01780</name>
</gene>
<dbReference type="InterPro" id="IPR050639">
    <property type="entry name" value="SSR_resolvase"/>
</dbReference>
<dbReference type="InterPro" id="IPR038109">
    <property type="entry name" value="DNA_bind_recomb_sf"/>
</dbReference>
<proteinExistence type="predicted"/>
<sequence length="537" mass="61943">MKAAIYSRKSKFTGKGESIENQVQLCKEYAAKLNITEYIVYEDEGFSGSTIDRPQFKRMLKDAKAKKFDVLICYRLDRISRNISDFSNLINQLEAFNIDFISIKEQFDTSTPMGRAMMYISSVFAQLERETIAERIKDNMYQLARTGRWLGGKTPIGFKSEAIKYFDSEMKPRKMYKLTPIPEELEIVKLLFEKYIELGGIHKLEGYCFENNIKSRNGNNFNISSLIFILTNPVYVIADKLFYEYCVSKNMDIASKIDDFNGINGAMVYNKRTVKPGKSLKLRDTSKWIVAIGKHKGIIPSKDWIIVQNLLNENSVKAPREGTSRISLLTPLLVCANCGNKLRAVYKYSNGEVKHHYYKCRLKERSRRTQCNIPNLNGAEAEKLVIEELKRLAVSRRALAKKLDKTKKKINSNFKNVDNEKEKLERNIKELEKSIENLTIQLAQNSSSTSAHYIIKQIEKFDKELNNLRLKLNAIEEENSNTLVEKINLEILQQQLSKFKSNVDTMDFDIKKKLLMGIVKEITWDGEKLKINLLGTD</sequence>
<dbReference type="SMART" id="SM00857">
    <property type="entry name" value="Resolvase"/>
    <property type="match status" value="1"/>
</dbReference>
<dbReference type="InterPro" id="IPR006119">
    <property type="entry name" value="Resolv_N"/>
</dbReference>
<organism evidence="4 5">
    <name type="scientific">Clostridium colicanis DSM 13634</name>
    <dbReference type="NCBI Taxonomy" id="1121305"/>
    <lineage>
        <taxon>Bacteria</taxon>
        <taxon>Bacillati</taxon>
        <taxon>Bacillota</taxon>
        <taxon>Clostridia</taxon>
        <taxon>Eubacteriales</taxon>
        <taxon>Clostridiaceae</taxon>
        <taxon>Clostridium</taxon>
    </lineage>
</organism>
<accession>A0A151ARG3</accession>
<dbReference type="Gene3D" id="3.90.1750.20">
    <property type="entry name" value="Putative Large Serine Recombinase, Chain B, Domain 2"/>
    <property type="match status" value="1"/>
</dbReference>
<dbReference type="PANTHER" id="PTHR30461:SF23">
    <property type="entry name" value="DNA RECOMBINASE-RELATED"/>
    <property type="match status" value="1"/>
</dbReference>
<evidence type="ECO:0000313" key="4">
    <source>
        <dbReference type="EMBL" id="KYH30234.1"/>
    </source>
</evidence>
<evidence type="ECO:0000256" key="1">
    <source>
        <dbReference type="SAM" id="Coils"/>
    </source>
</evidence>
<keyword evidence="1" id="KW-0175">Coiled coil</keyword>
<feature type="domain" description="Resolvase/invertase-type recombinase catalytic" evidence="2">
    <location>
        <begin position="2"/>
        <end position="147"/>
    </location>
</feature>
<dbReference type="Pfam" id="PF13408">
    <property type="entry name" value="Zn_ribbon_recom"/>
    <property type="match status" value="1"/>
</dbReference>
<evidence type="ECO:0000259" key="2">
    <source>
        <dbReference type="PROSITE" id="PS51736"/>
    </source>
</evidence>
<dbReference type="AlphaFoldDB" id="A0A151ARG3"/>
<dbReference type="Pfam" id="PF00239">
    <property type="entry name" value="Resolvase"/>
    <property type="match status" value="1"/>
</dbReference>
<feature type="coiled-coil region" evidence="1">
    <location>
        <begin position="400"/>
        <end position="485"/>
    </location>
</feature>
<evidence type="ECO:0000259" key="3">
    <source>
        <dbReference type="PROSITE" id="PS51737"/>
    </source>
</evidence>
<dbReference type="GO" id="GO:0003677">
    <property type="term" value="F:DNA binding"/>
    <property type="evidence" value="ECO:0007669"/>
    <property type="project" value="InterPro"/>
</dbReference>
<dbReference type="InterPro" id="IPR011109">
    <property type="entry name" value="DNA_bind_recombinase_dom"/>
</dbReference>
<keyword evidence="5" id="KW-1185">Reference proteome</keyword>
<dbReference type="STRING" id="1121305.CLCOL_01780"/>
<dbReference type="PANTHER" id="PTHR30461">
    <property type="entry name" value="DNA-INVERTASE FROM LAMBDOID PROPHAGE"/>
    <property type="match status" value="1"/>
</dbReference>
<dbReference type="RefSeq" id="WP_061857122.1">
    <property type="nucleotide sequence ID" value="NZ_LTBB01000001.1"/>
</dbReference>
<dbReference type="CDD" id="cd00338">
    <property type="entry name" value="Ser_Recombinase"/>
    <property type="match status" value="1"/>
</dbReference>
<feature type="domain" description="Recombinase" evidence="3">
    <location>
        <begin position="155"/>
        <end position="317"/>
    </location>
</feature>
<dbReference type="Gene3D" id="3.40.50.1390">
    <property type="entry name" value="Resolvase, N-terminal catalytic domain"/>
    <property type="match status" value="1"/>
</dbReference>
<reference evidence="4 5" key="1">
    <citation type="submission" date="2016-02" db="EMBL/GenBank/DDBJ databases">
        <title>Genome sequence of Clostridium colicanis DSM 13634.</title>
        <authorList>
            <person name="Poehlein A."/>
            <person name="Daniel R."/>
        </authorList>
    </citation>
    <scope>NUCLEOTIDE SEQUENCE [LARGE SCALE GENOMIC DNA]</scope>
    <source>
        <strain evidence="4 5">DSM 13634</strain>
    </source>
</reference>
<dbReference type="PROSITE" id="PS51736">
    <property type="entry name" value="RECOMBINASES_3"/>
    <property type="match status" value="1"/>
</dbReference>
<protein>
    <submittedName>
        <fullName evidence="4">DNA-invertase hin</fullName>
    </submittedName>
</protein>
<dbReference type="Pfam" id="PF07508">
    <property type="entry name" value="Recombinase"/>
    <property type="match status" value="1"/>
</dbReference>